<dbReference type="EMBL" id="MU003786">
    <property type="protein sequence ID" value="KAF2721904.1"/>
    <property type="molecule type" value="Genomic_DNA"/>
</dbReference>
<evidence type="ECO:0000313" key="2">
    <source>
        <dbReference type="EMBL" id="KAF2721904.1"/>
    </source>
</evidence>
<reference evidence="2" key="1">
    <citation type="journal article" date="2020" name="Stud. Mycol.">
        <title>101 Dothideomycetes genomes: a test case for predicting lifestyles and emergence of pathogens.</title>
        <authorList>
            <person name="Haridas S."/>
            <person name="Albert R."/>
            <person name="Binder M."/>
            <person name="Bloem J."/>
            <person name="Labutti K."/>
            <person name="Salamov A."/>
            <person name="Andreopoulos B."/>
            <person name="Baker S."/>
            <person name="Barry K."/>
            <person name="Bills G."/>
            <person name="Bluhm B."/>
            <person name="Cannon C."/>
            <person name="Castanera R."/>
            <person name="Culley D."/>
            <person name="Daum C."/>
            <person name="Ezra D."/>
            <person name="Gonzalez J."/>
            <person name="Henrissat B."/>
            <person name="Kuo A."/>
            <person name="Liang C."/>
            <person name="Lipzen A."/>
            <person name="Lutzoni F."/>
            <person name="Magnuson J."/>
            <person name="Mondo S."/>
            <person name="Nolan M."/>
            <person name="Ohm R."/>
            <person name="Pangilinan J."/>
            <person name="Park H.-J."/>
            <person name="Ramirez L."/>
            <person name="Alfaro M."/>
            <person name="Sun H."/>
            <person name="Tritt A."/>
            <person name="Yoshinaga Y."/>
            <person name="Zwiers L.-H."/>
            <person name="Turgeon B."/>
            <person name="Goodwin S."/>
            <person name="Spatafora J."/>
            <person name="Crous P."/>
            <person name="Grigoriev I."/>
        </authorList>
    </citation>
    <scope>NUCLEOTIDE SEQUENCE</scope>
    <source>
        <strain evidence="2">CBS 116435</strain>
    </source>
</reference>
<feature type="compositionally biased region" description="Polar residues" evidence="1">
    <location>
        <begin position="189"/>
        <end position="210"/>
    </location>
</feature>
<name>A0A9P4UPK7_9PEZI</name>
<evidence type="ECO:0000256" key="1">
    <source>
        <dbReference type="SAM" id="MobiDB-lite"/>
    </source>
</evidence>
<comment type="caution">
    <text evidence="2">The sequence shown here is derived from an EMBL/GenBank/DDBJ whole genome shotgun (WGS) entry which is preliminary data.</text>
</comment>
<dbReference type="AlphaFoldDB" id="A0A9P4UPK7"/>
<proteinExistence type="predicted"/>
<evidence type="ECO:0000313" key="3">
    <source>
        <dbReference type="Proteomes" id="UP000799441"/>
    </source>
</evidence>
<feature type="region of interest" description="Disordered" evidence="1">
    <location>
        <begin position="157"/>
        <end position="221"/>
    </location>
</feature>
<gene>
    <name evidence="2" type="ORF">K431DRAFT_293803</name>
</gene>
<accession>A0A9P4UPK7</accession>
<organism evidence="2 3">
    <name type="scientific">Polychaeton citri CBS 116435</name>
    <dbReference type="NCBI Taxonomy" id="1314669"/>
    <lineage>
        <taxon>Eukaryota</taxon>
        <taxon>Fungi</taxon>
        <taxon>Dikarya</taxon>
        <taxon>Ascomycota</taxon>
        <taxon>Pezizomycotina</taxon>
        <taxon>Dothideomycetes</taxon>
        <taxon>Dothideomycetidae</taxon>
        <taxon>Capnodiales</taxon>
        <taxon>Capnodiaceae</taxon>
        <taxon>Polychaeton</taxon>
    </lineage>
</organism>
<keyword evidence="3" id="KW-1185">Reference proteome</keyword>
<dbReference type="Proteomes" id="UP000799441">
    <property type="component" value="Unassembled WGS sequence"/>
</dbReference>
<protein>
    <submittedName>
        <fullName evidence="2">Uncharacterized protein</fullName>
    </submittedName>
</protein>
<sequence length="237" mass="25338">MLINLPLYPFAIDLSTTGAAIETMQARLRVQIGREGTTSQISHMSGNNIRGSFIFKTAVITSSEVKGENARVLYIAYLPSAHLQLSIPLPASHKSKRLLPPPLCYIVCRVYLQVAPNMQALCSVTAKCALRNVTCCTSPCTALTAGNTATAKEALTTTSTDDVEQGNGPLSDQRPLHNRGKAEKASATLDESSSSAYDHVNTQVNKSQAAEDNAASKSRLDGSCESSRMTALFLGLF</sequence>